<evidence type="ECO:0000256" key="8">
    <source>
        <dbReference type="SAM" id="MobiDB-lite"/>
    </source>
</evidence>
<dbReference type="GO" id="GO:0016020">
    <property type="term" value="C:membrane"/>
    <property type="evidence" value="ECO:0007669"/>
    <property type="project" value="UniProtKB-SubCell"/>
</dbReference>
<dbReference type="GO" id="GO:0042626">
    <property type="term" value="F:ATPase-coupled transmembrane transporter activity"/>
    <property type="evidence" value="ECO:0007669"/>
    <property type="project" value="TreeGrafter"/>
</dbReference>
<feature type="transmembrane region" description="Helical" evidence="9">
    <location>
        <begin position="1075"/>
        <end position="1095"/>
    </location>
</feature>
<dbReference type="SUPFAM" id="SSF52540">
    <property type="entry name" value="P-loop containing nucleoside triphosphate hydrolases"/>
    <property type="match status" value="2"/>
</dbReference>
<dbReference type="InterPro" id="IPR027417">
    <property type="entry name" value="P-loop_NTPase"/>
</dbReference>
<keyword evidence="3 9" id="KW-0812">Transmembrane</keyword>
<dbReference type="SUPFAM" id="SSF90123">
    <property type="entry name" value="ABC transporter transmembrane region"/>
    <property type="match status" value="2"/>
</dbReference>
<dbReference type="InterPro" id="IPR036640">
    <property type="entry name" value="ABC1_TM_sf"/>
</dbReference>
<feature type="transmembrane region" description="Helical" evidence="9">
    <location>
        <begin position="327"/>
        <end position="345"/>
    </location>
</feature>
<proteinExistence type="inferred from homology"/>
<protein>
    <recommendedName>
        <fullName evidence="10">ABC transporter domain-containing protein</fullName>
    </recommendedName>
</protein>
<dbReference type="InterPro" id="IPR003439">
    <property type="entry name" value="ABC_transporter-like_ATP-bd"/>
</dbReference>
<evidence type="ECO:0000256" key="3">
    <source>
        <dbReference type="ARBA" id="ARBA00022692"/>
    </source>
</evidence>
<dbReference type="Gene3D" id="3.40.50.300">
    <property type="entry name" value="P-loop containing nucleotide triphosphate hydrolases"/>
    <property type="match status" value="2"/>
</dbReference>
<evidence type="ECO:0000313" key="12">
    <source>
        <dbReference type="Proteomes" id="UP001311799"/>
    </source>
</evidence>
<keyword evidence="12" id="KW-1185">Reference proteome</keyword>
<evidence type="ECO:0000256" key="9">
    <source>
        <dbReference type="SAM" id="Phobius"/>
    </source>
</evidence>
<evidence type="ECO:0000256" key="4">
    <source>
        <dbReference type="ARBA" id="ARBA00022741"/>
    </source>
</evidence>
<keyword evidence="6 9" id="KW-1133">Transmembrane helix</keyword>
<evidence type="ECO:0000256" key="1">
    <source>
        <dbReference type="ARBA" id="ARBA00004141"/>
    </source>
</evidence>
<dbReference type="InterPro" id="IPR003593">
    <property type="entry name" value="AAA+_ATPase"/>
</dbReference>
<name>A0AAV9XUD1_9CRYT</name>
<dbReference type="PANTHER" id="PTHR24223">
    <property type="entry name" value="ATP-BINDING CASSETTE SUB-FAMILY C"/>
    <property type="match status" value="1"/>
</dbReference>
<evidence type="ECO:0000256" key="2">
    <source>
        <dbReference type="ARBA" id="ARBA00009726"/>
    </source>
</evidence>
<dbReference type="GO" id="GO:0005524">
    <property type="term" value="F:ATP binding"/>
    <property type="evidence" value="ECO:0007669"/>
    <property type="project" value="UniProtKB-KW"/>
</dbReference>
<organism evidence="11 12">
    <name type="scientific">Cryptosporidium xiaoi</name>
    <dbReference type="NCBI Taxonomy" id="659607"/>
    <lineage>
        <taxon>Eukaryota</taxon>
        <taxon>Sar</taxon>
        <taxon>Alveolata</taxon>
        <taxon>Apicomplexa</taxon>
        <taxon>Conoidasida</taxon>
        <taxon>Coccidia</taxon>
        <taxon>Eucoccidiorida</taxon>
        <taxon>Eimeriorina</taxon>
        <taxon>Cryptosporidiidae</taxon>
        <taxon>Cryptosporidium</taxon>
    </lineage>
</organism>
<comment type="caution">
    <text evidence="11">The sequence shown here is derived from an EMBL/GenBank/DDBJ whole genome shotgun (WGS) entry which is preliminary data.</text>
</comment>
<feature type="region of interest" description="Disordered" evidence="8">
    <location>
        <begin position="760"/>
        <end position="781"/>
    </location>
</feature>
<feature type="transmembrane region" description="Helical" evidence="9">
    <location>
        <begin position="357"/>
        <end position="381"/>
    </location>
</feature>
<sequence>MHTLLSDPFFSRVNKLNVRFWNEGNCGKNDLRDFIGDMYNVEVDSNRIRSNYELEFFSVEKGYSKGRVSNFNLLCLIFKSFKGSYMLLFVFKLLSLVLTGFLAFSLKRFQDSFGNGSEYVKGVILIINQIIEVTFNIYADYYTELLHIRVRGALTLFIITQMLKGGNLNLNNAENESVIHNTRKKSFNDTRDFAKIQNVIAVDGEFTEYMISYGLELILFPFNLFFIFSLTNIFIERRPIWICIVILFVLGTIAITSQYISSHNKKHFMEARDERIACLTKSTSENDDYLLTHMFYHFYMNIVKNFRRIEMKFNKYRKYWFCLGEVMSYWMEISCTMSICLYCYFRKYSNLEVSSILTNCSFVVPTLVRPISSIAYFIYYLTEAINALTRLKNVVNNYSDDYVFYLNEKENVCSDLATMNSIEQICIQNYGSNRNSGVSEVVLRKGDINIILESKVHKDKPRLVSKMFNELLFSNFSVEKNSFKILVTINNKQIQVPNLRLISKNIYYINQKSWLFESDTVRNTIICDKPFVNSLWNIAINVSQLSFDIENGSISIWENINVKQISHGQRIRISLARTIYNSFFSSELEGKKQPCIYLIENIFDCLDKATSFRLLHAMFRRNDPLFGLFNSAFGLIVLRPEMLELFVYSIYYNTCLNSVEFTATSSEKDEENCVKVVDLNDNISVSYLDVEALLSKNPSSYYKVVQDSLSDKNTPKSSSLANLQTIELENKYNFHSASKNSESDFLFEVSDKVRSMDIKNNQDQSCNCNNEESDNNSDANEEKPFIGEVKQNIQSLKEIDALYDLNNKKMVTSSLFYYLFQTNDKIKYKYNTKMCKTTNIKRNKTMISCYLLLSILPVLLFKILEYIILKYMRNSTNISNYLLRYVSLSAIILINYFVTIFLEISIGIKSANYIHNTILYSYLTNSSIARIIPASSIIGYLSNDQLVIDYCITKRIGQVINHLNKILAFIIISFLTNSNKPLLYLPIATLYFIFIYWNYISYFVFSCRALRLMYLTSLTSLTDVAHSINYGSLEIMTGNIAAYIQNHCTVKMASVLAPLYGQNVLFTWLRLRIDFLLPILITSMNVLSPILMSGIGMEQSIPVNMFIYVIGIGLTIPKITSSASKYWVKMENELLAVTRMRLLLDILKYDRFKKNLSIVKKTDSSSVLSLCNVESRYYKLGNDPFFFRVNGTKELQYSICLKDINLEIRRGDVIGVIGRTGSGKTTLLKLIGGILETSSGTKTIYTDEKDYIDFKSISDESGVYKMRDSSLKILESISKTSDIDPNVVLDSIKMLELLSYVAYIPVRVDFPCNITLMEAIDPIGEHPVQKITSILRLFGLIGTDEDPKSNRNGEMTLTIEAKGHYNDILKTPLSYFRFNKIQLRFLILVKFLLNSHKYRLILIDELPNHTLLYNGKSYSVIDFIVKEYFSHACVIVATHGIENICTINRVFLVKNDHTVCEIKKKS</sequence>
<keyword evidence="5" id="KW-0067">ATP-binding</keyword>
<feature type="transmembrane region" description="Helical" evidence="9">
    <location>
        <begin position="850"/>
        <end position="869"/>
    </location>
</feature>
<dbReference type="Pfam" id="PF00005">
    <property type="entry name" value="ABC_tran"/>
    <property type="match status" value="1"/>
</dbReference>
<dbReference type="PANTHER" id="PTHR24223:SF456">
    <property type="entry name" value="MULTIDRUG RESISTANCE-ASSOCIATED PROTEIN LETHAL(2)03659"/>
    <property type="match status" value="1"/>
</dbReference>
<feature type="domain" description="ABC transporter" evidence="10">
    <location>
        <begin position="1180"/>
        <end position="1447"/>
    </location>
</feature>
<dbReference type="GO" id="GO:0016887">
    <property type="term" value="F:ATP hydrolysis activity"/>
    <property type="evidence" value="ECO:0007669"/>
    <property type="project" value="InterPro"/>
</dbReference>
<keyword evidence="4" id="KW-0547">Nucleotide-binding</keyword>
<comment type="similarity">
    <text evidence="2">Belongs to the ABC transporter superfamily. ABCC family. Conjugate transporter (TC 3.A.1.208) subfamily.</text>
</comment>
<feature type="transmembrane region" description="Helical" evidence="9">
    <location>
        <begin position="928"/>
        <end position="947"/>
    </location>
</feature>
<evidence type="ECO:0000259" key="10">
    <source>
        <dbReference type="PROSITE" id="PS50893"/>
    </source>
</evidence>
<feature type="transmembrane region" description="Helical" evidence="9">
    <location>
        <begin position="210"/>
        <end position="228"/>
    </location>
</feature>
<feature type="transmembrane region" description="Helical" evidence="9">
    <location>
        <begin position="881"/>
        <end position="908"/>
    </location>
</feature>
<dbReference type="EMBL" id="JAWDEY010000034">
    <property type="protein sequence ID" value="KAK6588368.1"/>
    <property type="molecule type" value="Genomic_DNA"/>
</dbReference>
<accession>A0AAV9XUD1</accession>
<dbReference type="SMART" id="SM00382">
    <property type="entry name" value="AAA"/>
    <property type="match status" value="1"/>
</dbReference>
<dbReference type="InterPro" id="IPR050173">
    <property type="entry name" value="ABC_transporter_C-like"/>
</dbReference>
<feature type="transmembrane region" description="Helical" evidence="9">
    <location>
        <begin position="85"/>
        <end position="106"/>
    </location>
</feature>
<evidence type="ECO:0000256" key="7">
    <source>
        <dbReference type="ARBA" id="ARBA00023136"/>
    </source>
</evidence>
<dbReference type="Proteomes" id="UP001311799">
    <property type="component" value="Unassembled WGS sequence"/>
</dbReference>
<evidence type="ECO:0000256" key="6">
    <source>
        <dbReference type="ARBA" id="ARBA00022989"/>
    </source>
</evidence>
<feature type="transmembrane region" description="Helical" evidence="9">
    <location>
        <begin position="982"/>
        <end position="1005"/>
    </location>
</feature>
<feature type="transmembrane region" description="Helical" evidence="9">
    <location>
        <begin position="240"/>
        <end position="260"/>
    </location>
</feature>
<keyword evidence="7 9" id="KW-0472">Membrane</keyword>
<evidence type="ECO:0000313" key="11">
    <source>
        <dbReference type="EMBL" id="KAK6588368.1"/>
    </source>
</evidence>
<dbReference type="PROSITE" id="PS50893">
    <property type="entry name" value="ABC_TRANSPORTER_2"/>
    <property type="match status" value="1"/>
</dbReference>
<dbReference type="Gene3D" id="1.20.1560.10">
    <property type="entry name" value="ABC transporter type 1, transmembrane domain"/>
    <property type="match status" value="1"/>
</dbReference>
<reference evidence="11 12" key="1">
    <citation type="submission" date="2023-10" db="EMBL/GenBank/DDBJ databases">
        <title>Comparative genomics analysis reveals potential genetic determinants of host preference in Cryptosporidium xiaoi.</title>
        <authorList>
            <person name="Xiao L."/>
            <person name="Li J."/>
        </authorList>
    </citation>
    <scope>NUCLEOTIDE SEQUENCE [LARGE SCALE GENOMIC DNA]</scope>
    <source>
        <strain evidence="11 12">52996</strain>
    </source>
</reference>
<comment type="subcellular location">
    <subcellularLocation>
        <location evidence="1">Membrane</location>
        <topology evidence="1">Multi-pass membrane protein</topology>
    </subcellularLocation>
</comment>
<evidence type="ECO:0000256" key="5">
    <source>
        <dbReference type="ARBA" id="ARBA00022840"/>
    </source>
</evidence>
<gene>
    <name evidence="11" type="ORF">RS030_6840</name>
</gene>